<dbReference type="Proteomes" id="UP000037923">
    <property type="component" value="Unassembled WGS sequence"/>
</dbReference>
<evidence type="ECO:0000313" key="1">
    <source>
        <dbReference type="EMBL" id="KPA78296.1"/>
    </source>
</evidence>
<dbReference type="RefSeq" id="XP_015656734.1">
    <property type="nucleotide sequence ID" value="XM_015804756.1"/>
</dbReference>
<accession>A0A0M9FY67</accession>
<dbReference type="EMBL" id="LGTL01000014">
    <property type="protein sequence ID" value="KPA78296.1"/>
    <property type="molecule type" value="Genomic_DNA"/>
</dbReference>
<dbReference type="InterPro" id="IPR023674">
    <property type="entry name" value="Ribosomal_uL1-like"/>
</dbReference>
<proteinExistence type="predicted"/>
<evidence type="ECO:0000313" key="2">
    <source>
        <dbReference type="Proteomes" id="UP000037923"/>
    </source>
</evidence>
<dbReference type="EMBL" id="LGTL01000014">
    <property type="protein sequence ID" value="KPA78295.1"/>
    <property type="molecule type" value="Genomic_DNA"/>
</dbReference>
<dbReference type="OrthoDB" id="275261at2759"/>
<sequence length="273" mass="29485">MPQDKRLIITKAVLYKLQRVCSETGGSSSGSGSSTGADQEGIYLEFILPSVVIAQSPQLVRQHRFHLPHAVYVKNGRTTCLIVPKVISHDCQKVNKRHGYYDAVVTAEAVCKRGDAEAAKRALRVAATFSHFVVDARIEAKLPNAVVDAVKASAGGSTHSAGATAAAAVPSTAVRCPAKAITPLEGLDERETLSFRLSQGSTAGLIECRRQGQLLFRVGHGGMTAGAVCENAKSFIVSLKKEFPTVWKYIHEFALVSNRTERIRFMEVHISGR</sequence>
<keyword evidence="2" id="KW-1185">Reference proteome</keyword>
<protein>
    <recommendedName>
        <fullName evidence="3">Ribosomal protein L1p/L10e family</fullName>
    </recommendedName>
</protein>
<evidence type="ECO:0008006" key="3">
    <source>
        <dbReference type="Google" id="ProtNLM"/>
    </source>
</evidence>
<dbReference type="GeneID" id="26906724"/>
<dbReference type="RefSeq" id="XP_015656735.1">
    <property type="nucleotide sequence ID" value="XM_015804757.1"/>
</dbReference>
<dbReference type="AlphaFoldDB" id="A0A0M9FY67"/>
<dbReference type="SUPFAM" id="SSF56808">
    <property type="entry name" value="Ribosomal protein L1"/>
    <property type="match status" value="1"/>
</dbReference>
<gene>
    <name evidence="1" type="ORF">ABB37_06435</name>
</gene>
<dbReference type="OMA" id="INKRHGY"/>
<dbReference type="VEuPathDB" id="TriTrypDB:LpyrH10_14_1500"/>
<reference evidence="1 2" key="1">
    <citation type="submission" date="2015-07" db="EMBL/GenBank/DDBJ databases">
        <title>High-quality genome of monoxenous trypanosomatid Leptomonas pyrrhocoris.</title>
        <authorList>
            <person name="Flegontov P."/>
            <person name="Butenko A."/>
            <person name="Firsov S."/>
            <person name="Vlcek C."/>
            <person name="Logacheva M.D."/>
            <person name="Field M."/>
            <person name="Filatov D."/>
            <person name="Flegontova O."/>
            <person name="Gerasimov E."/>
            <person name="Jackson A.P."/>
            <person name="Kelly S."/>
            <person name="Opperdoes F."/>
            <person name="O'Reilly A."/>
            <person name="Votypka J."/>
            <person name="Yurchenko V."/>
            <person name="Lukes J."/>
        </authorList>
    </citation>
    <scope>NUCLEOTIDE SEQUENCE [LARGE SCALE GENOMIC DNA]</scope>
    <source>
        <strain evidence="1">H10</strain>
    </source>
</reference>
<name>A0A0M9FY67_LEPPY</name>
<comment type="caution">
    <text evidence="1">The sequence shown here is derived from an EMBL/GenBank/DDBJ whole genome shotgun (WGS) entry which is preliminary data.</text>
</comment>
<organism evidence="1 2">
    <name type="scientific">Leptomonas pyrrhocoris</name>
    <name type="common">Firebug parasite</name>
    <dbReference type="NCBI Taxonomy" id="157538"/>
    <lineage>
        <taxon>Eukaryota</taxon>
        <taxon>Discoba</taxon>
        <taxon>Euglenozoa</taxon>
        <taxon>Kinetoplastea</taxon>
        <taxon>Metakinetoplastina</taxon>
        <taxon>Trypanosomatida</taxon>
        <taxon>Trypanosomatidae</taxon>
        <taxon>Leishmaniinae</taxon>
        <taxon>Leptomonas</taxon>
    </lineage>
</organism>